<dbReference type="CDD" id="cd19081">
    <property type="entry name" value="AKR_AKR9C1"/>
    <property type="match status" value="1"/>
</dbReference>
<sequence length="309" mass="33011">MTRIGNTDLDVFPLALGGNVFGWTADEPTSFAILDAYTAGGGNFIDTADAYSAWVPGNTGGESESIIGRWLSQRGRRHDLVLATKGSSHPQFKGLRNIRAAAEASLRRLGTDCIDLYYVHEDDPRIPLEEFLVALDRLVHEGKIRHIAASIISAERLADALAFSTREGLAKFVVLQPHYNLVERTAYESSLLDVVASHGLSSVPFFGLAKGFLTGKYRPGVAIDSPRAPAAGRYLATERGLRVLAALDEVANAHEAEISTVALAWLAAQPTVVAPIASARNVAQLPALLALADLKLTDAEIAKLTTASA</sequence>
<dbReference type="Pfam" id="PF00248">
    <property type="entry name" value="Aldo_ket_red"/>
    <property type="match status" value="1"/>
</dbReference>
<dbReference type="InterPro" id="IPR036812">
    <property type="entry name" value="NAD(P)_OxRdtase_dom_sf"/>
</dbReference>
<dbReference type="RefSeq" id="WP_394850835.1">
    <property type="nucleotide sequence ID" value="NZ_CP089982.1"/>
</dbReference>
<dbReference type="EMBL" id="CP089982">
    <property type="protein sequence ID" value="WXB00192.1"/>
    <property type="molecule type" value="Genomic_DNA"/>
</dbReference>
<dbReference type="Gene3D" id="3.20.20.100">
    <property type="entry name" value="NADP-dependent oxidoreductase domain"/>
    <property type="match status" value="1"/>
</dbReference>
<feature type="domain" description="NADP-dependent oxidoreductase" evidence="1">
    <location>
        <begin position="13"/>
        <end position="306"/>
    </location>
</feature>
<keyword evidence="3" id="KW-1185">Reference proteome</keyword>
<dbReference type="PANTHER" id="PTHR43364:SF6">
    <property type="entry name" value="OXIDOREDUCTASE-RELATED"/>
    <property type="match status" value="1"/>
</dbReference>
<evidence type="ECO:0000313" key="2">
    <source>
        <dbReference type="EMBL" id="WXB00192.1"/>
    </source>
</evidence>
<reference evidence="2 3" key="1">
    <citation type="submission" date="2021-12" db="EMBL/GenBank/DDBJ databases">
        <title>Discovery of the Pendulisporaceae a myxobacterial family with distinct sporulation behavior and unique specialized metabolism.</title>
        <authorList>
            <person name="Garcia R."/>
            <person name="Popoff A."/>
            <person name="Bader C.D."/>
            <person name="Loehr J."/>
            <person name="Walesch S."/>
            <person name="Walt C."/>
            <person name="Boldt J."/>
            <person name="Bunk B."/>
            <person name="Haeckl F.J.F.P.J."/>
            <person name="Gunesch A.P."/>
            <person name="Birkelbach J."/>
            <person name="Nuebel U."/>
            <person name="Pietschmann T."/>
            <person name="Bach T."/>
            <person name="Mueller R."/>
        </authorList>
    </citation>
    <scope>NUCLEOTIDE SEQUENCE [LARGE SCALE GENOMIC DNA]</scope>
    <source>
        <strain evidence="2 3">MSr12523</strain>
    </source>
</reference>
<organism evidence="2 3">
    <name type="scientific">Pendulispora brunnea</name>
    <dbReference type="NCBI Taxonomy" id="2905690"/>
    <lineage>
        <taxon>Bacteria</taxon>
        <taxon>Pseudomonadati</taxon>
        <taxon>Myxococcota</taxon>
        <taxon>Myxococcia</taxon>
        <taxon>Myxococcales</taxon>
        <taxon>Sorangiineae</taxon>
        <taxon>Pendulisporaceae</taxon>
        <taxon>Pendulispora</taxon>
    </lineage>
</organism>
<dbReference type="SUPFAM" id="SSF51430">
    <property type="entry name" value="NAD(P)-linked oxidoreductase"/>
    <property type="match status" value="1"/>
</dbReference>
<name>A0ABZ2KV50_9BACT</name>
<dbReference type="Proteomes" id="UP001379533">
    <property type="component" value="Chromosome"/>
</dbReference>
<gene>
    <name evidence="2" type="ORF">LZC95_25675</name>
</gene>
<evidence type="ECO:0000313" key="3">
    <source>
        <dbReference type="Proteomes" id="UP001379533"/>
    </source>
</evidence>
<dbReference type="PANTHER" id="PTHR43364">
    <property type="entry name" value="NADH-SPECIFIC METHYLGLYOXAL REDUCTASE-RELATED"/>
    <property type="match status" value="1"/>
</dbReference>
<evidence type="ECO:0000259" key="1">
    <source>
        <dbReference type="Pfam" id="PF00248"/>
    </source>
</evidence>
<dbReference type="InterPro" id="IPR023210">
    <property type="entry name" value="NADP_OxRdtase_dom"/>
</dbReference>
<accession>A0ABZ2KV50</accession>
<proteinExistence type="predicted"/>
<protein>
    <submittedName>
        <fullName evidence="2">Aldo/keto reductase</fullName>
    </submittedName>
</protein>
<dbReference type="InterPro" id="IPR050523">
    <property type="entry name" value="AKR_Detox_Biosynth"/>
</dbReference>